<dbReference type="GO" id="GO:0022857">
    <property type="term" value="F:transmembrane transporter activity"/>
    <property type="evidence" value="ECO:0007669"/>
    <property type="project" value="InterPro"/>
</dbReference>
<evidence type="ECO:0000256" key="1">
    <source>
        <dbReference type="ARBA" id="ARBA00022448"/>
    </source>
</evidence>
<dbReference type="PROSITE" id="PS50893">
    <property type="entry name" value="ABC_TRANSPORTER_2"/>
    <property type="match status" value="1"/>
</dbReference>
<keyword evidence="3" id="KW-0997">Cell inner membrane</keyword>
<dbReference type="EMBL" id="VCIZ01000001">
    <property type="protein sequence ID" value="TSP14304.1"/>
    <property type="molecule type" value="Genomic_DNA"/>
</dbReference>
<reference evidence="11" key="2">
    <citation type="journal article" date="2022" name="Microbiol. Resour. Announc.">
        <title>Genome Sequence of Cupriavidus campinensis Strain G5, a Member of a Bacterial Consortium Capable of Polyethylene Degradation.</title>
        <authorList>
            <person name="Schneider B."/>
            <person name="Pfeiffer F."/>
            <person name="Dyall-Smith M."/>
            <person name="Kunte H.J."/>
        </authorList>
    </citation>
    <scope>NUCLEOTIDE SEQUENCE</scope>
    <source>
        <strain evidence="11">G5</strain>
    </source>
</reference>
<reference evidence="10 12" key="1">
    <citation type="submission" date="2019-05" db="EMBL/GenBank/DDBJ databases">
        <title>Whole genome sequence analysis of Cupriavidus campinensis S14E4C strain.</title>
        <authorList>
            <person name="Abbaszade G."/>
            <person name="Szabo A."/>
            <person name="Toumi M."/>
            <person name="Toth E."/>
        </authorList>
    </citation>
    <scope>NUCLEOTIDE SEQUENCE [LARGE SCALE GENOMIC DNA]</scope>
    <source>
        <strain evidence="10 12">S14E4C</strain>
    </source>
</reference>
<dbReference type="PANTHER" id="PTHR43499:SF1">
    <property type="entry name" value="ABC TRANSPORTER I FAMILY MEMBER 1"/>
    <property type="match status" value="1"/>
</dbReference>
<keyword evidence="2" id="KW-1003">Cell membrane</keyword>
<organism evidence="11 13">
    <name type="scientific">Cupriavidus campinensis</name>
    <dbReference type="NCBI Taxonomy" id="151783"/>
    <lineage>
        <taxon>Bacteria</taxon>
        <taxon>Pseudomonadati</taxon>
        <taxon>Pseudomonadota</taxon>
        <taxon>Betaproteobacteria</taxon>
        <taxon>Burkholderiales</taxon>
        <taxon>Burkholderiaceae</taxon>
        <taxon>Cupriavidus</taxon>
    </lineage>
</organism>
<dbReference type="Proteomes" id="UP001056132">
    <property type="component" value="Chromosome 1"/>
</dbReference>
<dbReference type="GO" id="GO:0017004">
    <property type="term" value="P:cytochrome complex assembly"/>
    <property type="evidence" value="ECO:0007669"/>
    <property type="project" value="UniProtKB-KW"/>
</dbReference>
<evidence type="ECO:0000256" key="7">
    <source>
        <dbReference type="ARBA" id="ARBA00022967"/>
    </source>
</evidence>
<keyword evidence="8" id="KW-0472">Membrane</keyword>
<dbReference type="Pfam" id="PF00005">
    <property type="entry name" value="ABC_tran"/>
    <property type="match status" value="1"/>
</dbReference>
<dbReference type="GO" id="GO:0016887">
    <property type="term" value="F:ATP hydrolysis activity"/>
    <property type="evidence" value="ECO:0007669"/>
    <property type="project" value="InterPro"/>
</dbReference>
<dbReference type="InterPro" id="IPR027417">
    <property type="entry name" value="P-loop_NTPase"/>
</dbReference>
<evidence type="ECO:0000313" key="11">
    <source>
        <dbReference type="EMBL" id="URF05658.1"/>
    </source>
</evidence>
<dbReference type="GO" id="GO:0005524">
    <property type="term" value="F:ATP binding"/>
    <property type="evidence" value="ECO:0007669"/>
    <property type="project" value="UniProtKB-KW"/>
</dbReference>
<dbReference type="PROSITE" id="PS00211">
    <property type="entry name" value="ABC_TRANSPORTER_1"/>
    <property type="match status" value="1"/>
</dbReference>
<evidence type="ECO:0000256" key="4">
    <source>
        <dbReference type="ARBA" id="ARBA00022741"/>
    </source>
</evidence>
<dbReference type="PANTHER" id="PTHR43499">
    <property type="entry name" value="ABC TRANSPORTER I FAMILY MEMBER 1"/>
    <property type="match status" value="1"/>
</dbReference>
<dbReference type="InterPro" id="IPR005895">
    <property type="entry name" value="ABC_transptr_haem_export_CcmA"/>
</dbReference>
<dbReference type="InterPro" id="IPR003593">
    <property type="entry name" value="AAA+_ATPase"/>
</dbReference>
<dbReference type="EMBL" id="CP097330">
    <property type="protein sequence ID" value="URF05658.1"/>
    <property type="molecule type" value="Genomic_DNA"/>
</dbReference>
<feature type="domain" description="ABC transporter" evidence="9">
    <location>
        <begin position="2"/>
        <end position="207"/>
    </location>
</feature>
<keyword evidence="5" id="KW-0201">Cytochrome c-type biogenesis</keyword>
<reference evidence="11" key="3">
    <citation type="submission" date="2022-05" db="EMBL/GenBank/DDBJ databases">
        <authorList>
            <person name="Kunte H.-J."/>
        </authorList>
    </citation>
    <scope>NUCLEOTIDE SEQUENCE</scope>
    <source>
        <strain evidence="11">G5</strain>
    </source>
</reference>
<accession>A0AAE9I127</accession>
<dbReference type="NCBIfam" id="NF010061">
    <property type="entry name" value="PRK13538.1"/>
    <property type="match status" value="1"/>
</dbReference>
<name>A0AAE9I127_9BURK</name>
<evidence type="ECO:0000313" key="10">
    <source>
        <dbReference type="EMBL" id="TSP14304.1"/>
    </source>
</evidence>
<dbReference type="NCBIfam" id="TIGR01189">
    <property type="entry name" value="ccmA"/>
    <property type="match status" value="1"/>
</dbReference>
<evidence type="ECO:0000256" key="2">
    <source>
        <dbReference type="ARBA" id="ARBA00022475"/>
    </source>
</evidence>
<evidence type="ECO:0000259" key="9">
    <source>
        <dbReference type="PROSITE" id="PS50893"/>
    </source>
</evidence>
<evidence type="ECO:0000256" key="5">
    <source>
        <dbReference type="ARBA" id="ARBA00022748"/>
    </source>
</evidence>
<evidence type="ECO:0000256" key="8">
    <source>
        <dbReference type="ARBA" id="ARBA00023136"/>
    </source>
</evidence>
<keyword evidence="6" id="KW-0067">ATP-binding</keyword>
<dbReference type="RefSeq" id="WP_144195370.1">
    <property type="nucleotide sequence ID" value="NZ_CAJPVH010000018.1"/>
</dbReference>
<evidence type="ECO:0000256" key="6">
    <source>
        <dbReference type="ARBA" id="ARBA00022840"/>
    </source>
</evidence>
<keyword evidence="12" id="KW-1185">Reference proteome</keyword>
<evidence type="ECO:0000256" key="3">
    <source>
        <dbReference type="ARBA" id="ARBA00022519"/>
    </source>
</evidence>
<dbReference type="InterPro" id="IPR003439">
    <property type="entry name" value="ABC_transporter-like_ATP-bd"/>
</dbReference>
<keyword evidence="1" id="KW-0813">Transport</keyword>
<dbReference type="Gene3D" id="3.40.50.300">
    <property type="entry name" value="P-loop containing nucleotide triphosphate hydrolases"/>
    <property type="match status" value="1"/>
</dbReference>
<dbReference type="KEGG" id="ccam:M5D45_07640"/>
<evidence type="ECO:0000313" key="12">
    <source>
        <dbReference type="Proteomes" id="UP000318943"/>
    </source>
</evidence>
<keyword evidence="7" id="KW-1278">Translocase</keyword>
<protein>
    <submittedName>
        <fullName evidence="11">Cytochrome c biogenesis heme-transporting ATPase CcmA</fullName>
    </submittedName>
</protein>
<dbReference type="InterPro" id="IPR017871">
    <property type="entry name" value="ABC_transporter-like_CS"/>
</dbReference>
<keyword evidence="4" id="KW-0547">Nucleotide-binding</keyword>
<dbReference type="Proteomes" id="UP000318943">
    <property type="component" value="Unassembled WGS sequence"/>
</dbReference>
<sequence length="211" mass="21979">MLAAHQLAFARAGRAVFRGIDLDLAPGQAIALTGPNGSGKSTLLRVLAGLLVPLAGAVTWQGRPVRGGDPDYGRSVAYLGHHNGLDADMSAIEQLVYAARLAGHRVTPEAARTALADAGLARMADARLRTLSQGQRRRIALARLALTPRPLWLLDEPLAALDAPAADHFRTRLDAHLDAGGMAVIALHGPLALPLATARGSLRGLALEGTA</sequence>
<dbReference type="SUPFAM" id="SSF52540">
    <property type="entry name" value="P-loop containing nucleoside triphosphate hydrolases"/>
    <property type="match status" value="1"/>
</dbReference>
<gene>
    <name evidence="11" type="primary">ccmA</name>
    <name evidence="10" type="ORF">FGG12_01175</name>
    <name evidence="11" type="ORF">M5D45_07640</name>
</gene>
<proteinExistence type="predicted"/>
<evidence type="ECO:0000313" key="13">
    <source>
        <dbReference type="Proteomes" id="UP001056132"/>
    </source>
</evidence>
<dbReference type="SMART" id="SM00382">
    <property type="entry name" value="AAA"/>
    <property type="match status" value="1"/>
</dbReference>
<dbReference type="AlphaFoldDB" id="A0AAE9I127"/>